<evidence type="ECO:0000256" key="1">
    <source>
        <dbReference type="ARBA" id="ARBA00022475"/>
    </source>
</evidence>
<dbReference type="PANTHER" id="PTHR10849:SF24">
    <property type="entry name" value="NADH-QUINONE OXIDOREDUCTASE SUBUNIT I 2"/>
    <property type="match status" value="1"/>
</dbReference>
<keyword evidence="4" id="KW-0479">Metal-binding</keyword>
<feature type="compositionally biased region" description="Low complexity" evidence="12">
    <location>
        <begin position="155"/>
        <end position="168"/>
    </location>
</feature>
<evidence type="ECO:0000256" key="10">
    <source>
        <dbReference type="ARBA" id="ARBA00023075"/>
    </source>
</evidence>
<evidence type="ECO:0000256" key="5">
    <source>
        <dbReference type="ARBA" id="ARBA00022737"/>
    </source>
</evidence>
<organism evidence="14 15">
    <name type="scientific">Desulfotruncus arcticus DSM 17038</name>
    <dbReference type="NCBI Taxonomy" id="1121424"/>
    <lineage>
        <taxon>Bacteria</taxon>
        <taxon>Bacillati</taxon>
        <taxon>Bacillota</taxon>
        <taxon>Clostridia</taxon>
        <taxon>Eubacteriales</taxon>
        <taxon>Desulfallaceae</taxon>
        <taxon>Desulfotruncus</taxon>
    </lineage>
</organism>
<dbReference type="Gene3D" id="3.30.70.3270">
    <property type="match status" value="1"/>
</dbReference>
<dbReference type="PROSITE" id="PS00198">
    <property type="entry name" value="4FE4S_FER_1"/>
    <property type="match status" value="1"/>
</dbReference>
<evidence type="ECO:0000256" key="9">
    <source>
        <dbReference type="ARBA" id="ARBA00023027"/>
    </source>
</evidence>
<feature type="domain" description="4Fe-4S ferredoxin-type" evidence="13">
    <location>
        <begin position="39"/>
        <end position="68"/>
    </location>
</feature>
<dbReference type="InterPro" id="IPR017896">
    <property type="entry name" value="4Fe4S_Fe-S-bd"/>
</dbReference>
<dbReference type="RefSeq" id="WP_092470375.1">
    <property type="nucleotide sequence ID" value="NZ_FOOX01000004.1"/>
</dbReference>
<dbReference type="AlphaFoldDB" id="A0A1I2RIM5"/>
<keyword evidence="15" id="KW-1185">Reference proteome</keyword>
<evidence type="ECO:0000256" key="4">
    <source>
        <dbReference type="ARBA" id="ARBA00022723"/>
    </source>
</evidence>
<keyword evidence="8" id="KW-0411">Iron-sulfur</keyword>
<sequence length="177" mass="19847">MFGKGLIKGLQITWKEFWAPKLTVQYPDEQHTVPERFHGRFVLDVDKCIACGLCANACPNKVISLQKQKVGKKQFMTDYVMKVQYCLFCGLCVEACNKDALHFSKDFNMNQYFYKNIPLVLVKREAPAEPLEEEEPAAKAGDKEKPKPKPKAKAQKPAEPAAQPEVAAGKASDKEGQ</sequence>
<dbReference type="SUPFAM" id="SSF46548">
    <property type="entry name" value="alpha-helical ferredoxin"/>
    <property type="match status" value="1"/>
</dbReference>
<keyword evidence="3" id="KW-0874">Quinone</keyword>
<dbReference type="GO" id="GO:0046872">
    <property type="term" value="F:metal ion binding"/>
    <property type="evidence" value="ECO:0007669"/>
    <property type="project" value="UniProtKB-KW"/>
</dbReference>
<evidence type="ECO:0000313" key="14">
    <source>
        <dbReference type="EMBL" id="SFG40408.1"/>
    </source>
</evidence>
<dbReference type="GO" id="GO:0048038">
    <property type="term" value="F:quinone binding"/>
    <property type="evidence" value="ECO:0007669"/>
    <property type="project" value="UniProtKB-KW"/>
</dbReference>
<keyword evidence="10" id="KW-0830">Ubiquinone</keyword>
<protein>
    <submittedName>
        <fullName evidence="14">NADH-quinone oxidoreductase subunit I</fullName>
    </submittedName>
</protein>
<accession>A0A1I2RIM5</accession>
<evidence type="ECO:0000256" key="11">
    <source>
        <dbReference type="ARBA" id="ARBA00023136"/>
    </source>
</evidence>
<evidence type="ECO:0000259" key="13">
    <source>
        <dbReference type="PROSITE" id="PS51379"/>
    </source>
</evidence>
<proteinExistence type="predicted"/>
<keyword evidence="6" id="KW-1278">Translocase</keyword>
<evidence type="ECO:0000256" key="7">
    <source>
        <dbReference type="ARBA" id="ARBA00023004"/>
    </source>
</evidence>
<dbReference type="InterPro" id="IPR017900">
    <property type="entry name" value="4Fe4S_Fe_S_CS"/>
</dbReference>
<keyword evidence="5" id="KW-0677">Repeat</keyword>
<dbReference type="GO" id="GO:0016651">
    <property type="term" value="F:oxidoreductase activity, acting on NAD(P)H"/>
    <property type="evidence" value="ECO:0007669"/>
    <property type="project" value="InterPro"/>
</dbReference>
<dbReference type="Proteomes" id="UP000199337">
    <property type="component" value="Unassembled WGS sequence"/>
</dbReference>
<evidence type="ECO:0000256" key="8">
    <source>
        <dbReference type="ARBA" id="ARBA00023014"/>
    </source>
</evidence>
<dbReference type="Pfam" id="PF12838">
    <property type="entry name" value="Fer4_7"/>
    <property type="match status" value="1"/>
</dbReference>
<dbReference type="PANTHER" id="PTHR10849">
    <property type="entry name" value="NADH DEHYDROGENASE UBIQUINONE IRON-SULFUR PROTEIN 8, MITOCHONDRIAL"/>
    <property type="match status" value="1"/>
</dbReference>
<feature type="domain" description="4Fe-4S ferredoxin-type" evidence="13">
    <location>
        <begin position="77"/>
        <end position="106"/>
    </location>
</feature>
<dbReference type="EMBL" id="FOOX01000004">
    <property type="protein sequence ID" value="SFG40408.1"/>
    <property type="molecule type" value="Genomic_DNA"/>
</dbReference>
<evidence type="ECO:0000256" key="3">
    <source>
        <dbReference type="ARBA" id="ARBA00022719"/>
    </source>
</evidence>
<feature type="compositionally biased region" description="Basic and acidic residues" evidence="12">
    <location>
        <begin position="136"/>
        <end position="147"/>
    </location>
</feature>
<evidence type="ECO:0000256" key="2">
    <source>
        <dbReference type="ARBA" id="ARBA00022485"/>
    </source>
</evidence>
<dbReference type="GO" id="GO:0016020">
    <property type="term" value="C:membrane"/>
    <property type="evidence" value="ECO:0007669"/>
    <property type="project" value="InterPro"/>
</dbReference>
<dbReference type="InterPro" id="IPR010226">
    <property type="entry name" value="NADH_quinone_OxRdtase_chainI"/>
</dbReference>
<feature type="region of interest" description="Disordered" evidence="12">
    <location>
        <begin position="128"/>
        <end position="177"/>
    </location>
</feature>
<dbReference type="GO" id="GO:0051539">
    <property type="term" value="F:4 iron, 4 sulfur cluster binding"/>
    <property type="evidence" value="ECO:0007669"/>
    <property type="project" value="UniProtKB-KW"/>
</dbReference>
<keyword evidence="11" id="KW-0472">Membrane</keyword>
<gene>
    <name evidence="14" type="ORF">SAMN05660649_01580</name>
</gene>
<name>A0A1I2RIM5_9FIRM</name>
<keyword evidence="9" id="KW-0520">NAD</keyword>
<reference evidence="15" key="1">
    <citation type="submission" date="2016-10" db="EMBL/GenBank/DDBJ databases">
        <authorList>
            <person name="Varghese N."/>
            <person name="Submissions S."/>
        </authorList>
    </citation>
    <scope>NUCLEOTIDE SEQUENCE [LARGE SCALE GENOMIC DNA]</scope>
    <source>
        <strain evidence="15">DSM 17038</strain>
    </source>
</reference>
<keyword evidence="2" id="KW-0004">4Fe-4S</keyword>
<dbReference type="PROSITE" id="PS51379">
    <property type="entry name" value="4FE4S_FER_2"/>
    <property type="match status" value="2"/>
</dbReference>
<evidence type="ECO:0000256" key="6">
    <source>
        <dbReference type="ARBA" id="ARBA00022967"/>
    </source>
</evidence>
<evidence type="ECO:0000313" key="15">
    <source>
        <dbReference type="Proteomes" id="UP000199337"/>
    </source>
</evidence>
<evidence type="ECO:0000256" key="12">
    <source>
        <dbReference type="SAM" id="MobiDB-lite"/>
    </source>
</evidence>
<dbReference type="STRING" id="341036.SAMN05660649_01580"/>
<dbReference type="OrthoDB" id="9803192at2"/>
<keyword evidence="1" id="KW-1003">Cell membrane</keyword>
<keyword evidence="7" id="KW-0408">Iron</keyword>